<dbReference type="FunFam" id="3.90.190.10:FF:000185">
    <property type="entry name" value="Predicted protein"/>
    <property type="match status" value="1"/>
</dbReference>
<dbReference type="InterPro" id="IPR029021">
    <property type="entry name" value="Prot-tyrosine_phosphatase-like"/>
</dbReference>
<feature type="domain" description="Tyrosine specific protein phosphatases" evidence="9">
    <location>
        <begin position="1339"/>
        <end position="1414"/>
    </location>
</feature>
<dbReference type="EC" id="3.1.3.48" evidence="2"/>
<dbReference type="PANTHER" id="PTHR19134">
    <property type="entry name" value="RECEPTOR-TYPE TYROSINE-PROTEIN PHOSPHATASE"/>
    <property type="match status" value="1"/>
</dbReference>
<name>A0A8B8CGR7_CRAVI</name>
<feature type="chain" id="PRO_5044666160" description="protein-tyrosine-phosphatase" evidence="7">
    <location>
        <begin position="42"/>
        <end position="1434"/>
    </location>
</feature>
<dbReference type="KEGG" id="cvn:111119286"/>
<sequence>MNKEILFKMKSYRERKFGKMDLLHCLLQILVISACITPIHTQCNESSCTCHCWSCKAFVPCMSCAKGWSGTTANYCQRKNYRTTATYTSTYYDTYDNKYYPPANAVDGDEATFAATNSEQDPQLKVTLSEITNINHLYLKLTIESYTDYRVYVTYSNSPSLSEETLCASINKASREIYKTNLYCNGKGHIKGNQVVITRSTAGRLDVYEVQVYKCTQGTYGSNCENNCTTCIDNRCSEDTGVCEVGCKSGWYGDKCDRQCPSRCASSSCDRYRGCTNCLDDGYSGPNCYPCSGNTYGRNCSMTCQNCRYCNHITGCQDCDAGFHDTDCTDTCEQGCKYNSCEKNSGKCEYGCKDGYMGFNCAVYCRGNCATCTIEGFCLSCVSGKFDMQCENDCPEFCGGDRSCNKNTGNCFECSSGRFGPNCTEVCSNNCLQPGACLRNGNCLNGCVDRWIGPRCDMQCSVTNCEKCIGSSDQVSCEICNDGYYLDNGGCQKCPSNCVSCESDSKCTQCISGFKGPYCKEHCHTNCIDDLCKIDGTCTHGCNNSMYGIECGTPCIDTCLHCLEEDNCTKCSPGYYGTDCSECSTNCYNCTRHPVCESCKAGFHGTYCLKPCPERCETCASQDRCSSCKKGWSGPLCQCHENCEQEICKEDGKCVSGCKDSFYGDYCNVTCPSEECQKCDQSSGNCTRCSKGFYGSNCKQCSSTCVETACDMTGECLQGCKENFSGVMCAEKQKDDSASGFPVYIYAVLGIAVLFVLLIVALLIVLKRKLVEKKKLSQIGSNNLRVNEFRNENAVYANENIEHETDFCIENRKRSVHNQDSSLYNLRGSQALLIELDPNEEDDVEMPVQMESEYYNVQITRIPVDKLWEVIEKKRLNGELEKEYESIPNGLLEPCKEALKAQNRSRNRYKKMYPYDSTRVILETEDGTGDSDFINACYVNGFDERKEYIAAQGPFTPETVYDFWRMTWQQNCGKIIMLTNLIENGVVKCQQYWPDTDDFYGSFHVKMEKEEPSANYTIRTFKLTLNGITKFIKQFHFTAWPDKGVPRNVTSIVNFRNKVLNYDVKMKGPKIIHCSAGVGRTGTYMALDYLIQQGERHGGVDVINCVASMRHQRVHVVQTVEQYIFLHDALVEALTEGNRTVTVAEFPEYYSKLKQQSPSSKNTGLWDQFQLINRLSPALDEKCFQTARLVENKCKNRYDNILPSDNYRIFLSSSDTDYINAIQIPGFKNRNTFALTQMPLPNTVLDFWSLVLEQDVSTIVMMNSIIMDKKTGVYWPVDAEEVSFGSIVISLLETSKRNVSFDVLKFKVVNTKQSNEERIVKQFQCKFWPEEANVPENPGPMVEMIEEVNKWQCQVNNPTIVVHCMNGAKKSGLFCTVATIIERLRSAHEIGVLQTVVQMRSRRSQIVASREQLKFCYEAVQAYLDMTNTYSNLI</sequence>
<evidence type="ECO:0000313" key="12">
    <source>
        <dbReference type="RefSeq" id="XP_022315009.1"/>
    </source>
</evidence>
<dbReference type="InterPro" id="IPR001368">
    <property type="entry name" value="TNFR/NGFR_Cys_rich_reg"/>
</dbReference>
<comment type="catalytic activity">
    <reaction evidence="5">
        <text>O-phospho-L-tyrosyl-[protein] + H2O = L-tyrosyl-[protein] + phosphate</text>
        <dbReference type="Rhea" id="RHEA:10684"/>
        <dbReference type="Rhea" id="RHEA-COMP:10136"/>
        <dbReference type="Rhea" id="RHEA-COMP:20101"/>
        <dbReference type="ChEBI" id="CHEBI:15377"/>
        <dbReference type="ChEBI" id="CHEBI:43474"/>
        <dbReference type="ChEBI" id="CHEBI:46858"/>
        <dbReference type="ChEBI" id="CHEBI:61978"/>
        <dbReference type="EC" id="3.1.3.48"/>
    </reaction>
</comment>
<dbReference type="Gene3D" id="3.90.190.10">
    <property type="entry name" value="Protein tyrosine phosphatase superfamily"/>
    <property type="match status" value="2"/>
</dbReference>
<dbReference type="InterPro" id="IPR009030">
    <property type="entry name" value="Growth_fac_rcpt_cys_sf"/>
</dbReference>
<dbReference type="GeneID" id="111119286"/>
<keyword evidence="6" id="KW-0472">Membrane</keyword>
<dbReference type="Gene3D" id="2.170.300.10">
    <property type="entry name" value="Tie2 ligand-binding domain superfamily"/>
    <property type="match status" value="1"/>
</dbReference>
<dbReference type="Gene3D" id="2.60.120.260">
    <property type="entry name" value="Galactose-binding domain-like"/>
    <property type="match status" value="1"/>
</dbReference>
<feature type="domain" description="Tyrosine-protein phosphatase" evidence="8">
    <location>
        <begin position="880"/>
        <end position="1133"/>
    </location>
</feature>
<dbReference type="PROSITE" id="PS50055">
    <property type="entry name" value="TYR_PHOSPHATASE_PTP"/>
    <property type="match status" value="2"/>
</dbReference>
<keyword evidence="6" id="KW-1133">Transmembrane helix</keyword>
<keyword evidence="6" id="KW-0812">Transmembrane</keyword>
<dbReference type="InterPro" id="IPR000742">
    <property type="entry name" value="EGF"/>
</dbReference>
<evidence type="ECO:0000256" key="5">
    <source>
        <dbReference type="ARBA" id="ARBA00051722"/>
    </source>
</evidence>
<dbReference type="SMART" id="SM00181">
    <property type="entry name" value="EGF"/>
    <property type="match status" value="11"/>
</dbReference>
<dbReference type="InterPro" id="IPR003595">
    <property type="entry name" value="Tyr_Pase_cat"/>
</dbReference>
<feature type="transmembrane region" description="Helical" evidence="6">
    <location>
        <begin position="743"/>
        <end position="766"/>
    </location>
</feature>
<dbReference type="GO" id="GO:0004725">
    <property type="term" value="F:protein tyrosine phosphatase activity"/>
    <property type="evidence" value="ECO:0007669"/>
    <property type="project" value="UniProtKB-EC"/>
</dbReference>
<feature type="domain" description="Tyrosine-protein phosphatase" evidence="8">
    <location>
        <begin position="1165"/>
        <end position="1423"/>
    </location>
</feature>
<evidence type="ECO:0000313" key="10">
    <source>
        <dbReference type="Proteomes" id="UP000694844"/>
    </source>
</evidence>
<keyword evidence="4" id="KW-0904">Protein phosphatase</keyword>
<evidence type="ECO:0000256" key="4">
    <source>
        <dbReference type="ARBA" id="ARBA00022912"/>
    </source>
</evidence>
<dbReference type="InterPro" id="IPR016130">
    <property type="entry name" value="Tyr_Pase_AS"/>
</dbReference>
<keyword evidence="7" id="KW-0732">Signal</keyword>
<dbReference type="InterPro" id="IPR008979">
    <property type="entry name" value="Galactose-bd-like_sf"/>
</dbReference>
<dbReference type="PROSITE" id="PS50056">
    <property type="entry name" value="TYR_PHOSPHATASE_2"/>
    <property type="match status" value="2"/>
</dbReference>
<dbReference type="InterPro" id="IPR050348">
    <property type="entry name" value="Protein-Tyr_Phosphatase"/>
</dbReference>
<dbReference type="Proteomes" id="UP000694844">
    <property type="component" value="Chromosome 2"/>
</dbReference>
<comment type="similarity">
    <text evidence="1">Belongs to the protein-tyrosine phosphatase family.</text>
</comment>
<dbReference type="InterPro" id="IPR000242">
    <property type="entry name" value="PTP_cat"/>
</dbReference>
<dbReference type="Pfam" id="PF00102">
    <property type="entry name" value="Y_phosphatase"/>
    <property type="match status" value="2"/>
</dbReference>
<dbReference type="RefSeq" id="XP_022315009.1">
    <property type="nucleotide sequence ID" value="XM_022459301.1"/>
</dbReference>
<keyword evidence="10" id="KW-1185">Reference proteome</keyword>
<organism evidence="10 11">
    <name type="scientific">Crassostrea virginica</name>
    <name type="common">Eastern oyster</name>
    <dbReference type="NCBI Taxonomy" id="6565"/>
    <lineage>
        <taxon>Eukaryota</taxon>
        <taxon>Metazoa</taxon>
        <taxon>Spiralia</taxon>
        <taxon>Lophotrochozoa</taxon>
        <taxon>Mollusca</taxon>
        <taxon>Bivalvia</taxon>
        <taxon>Autobranchia</taxon>
        <taxon>Pteriomorphia</taxon>
        <taxon>Ostreida</taxon>
        <taxon>Ostreoidea</taxon>
        <taxon>Ostreidae</taxon>
        <taxon>Crassostrea</taxon>
    </lineage>
</organism>
<dbReference type="PROSITE" id="PS00383">
    <property type="entry name" value="TYR_PHOSPHATASE_1"/>
    <property type="match status" value="1"/>
</dbReference>
<evidence type="ECO:0000256" key="1">
    <source>
        <dbReference type="ARBA" id="ARBA00009580"/>
    </source>
</evidence>
<dbReference type="SMART" id="SM00194">
    <property type="entry name" value="PTPc"/>
    <property type="match status" value="2"/>
</dbReference>
<dbReference type="PROSITE" id="PS00652">
    <property type="entry name" value="TNFR_NGFR_1"/>
    <property type="match status" value="1"/>
</dbReference>
<dbReference type="InterPro" id="IPR006212">
    <property type="entry name" value="Furin_repeat"/>
</dbReference>
<evidence type="ECO:0000256" key="6">
    <source>
        <dbReference type="SAM" id="Phobius"/>
    </source>
</evidence>
<evidence type="ECO:0000259" key="9">
    <source>
        <dbReference type="PROSITE" id="PS50056"/>
    </source>
</evidence>
<keyword evidence="3" id="KW-0378">Hydrolase</keyword>
<dbReference type="PRINTS" id="PR00700">
    <property type="entry name" value="PRTYPHPHTASE"/>
</dbReference>
<dbReference type="SMART" id="SM00404">
    <property type="entry name" value="PTPc_motif"/>
    <property type="match status" value="2"/>
</dbReference>
<dbReference type="SUPFAM" id="SSF57184">
    <property type="entry name" value="Growth factor receptor domain"/>
    <property type="match status" value="2"/>
</dbReference>
<protein>
    <recommendedName>
        <fullName evidence="2">protein-tyrosine-phosphatase</fullName>
        <ecNumber evidence="2">3.1.3.48</ecNumber>
    </recommendedName>
</protein>
<evidence type="ECO:0000313" key="11">
    <source>
        <dbReference type="RefSeq" id="XP_022315007.1"/>
    </source>
</evidence>
<gene>
    <name evidence="11 12" type="primary">LOC111119286</name>
</gene>
<reference evidence="11 12" key="1">
    <citation type="submission" date="2025-04" db="UniProtKB">
        <authorList>
            <consortium name="RefSeq"/>
        </authorList>
    </citation>
    <scope>IDENTIFICATION</scope>
    <source>
        <tissue evidence="11 12">Whole sample</tissue>
    </source>
</reference>
<dbReference type="InterPro" id="IPR000387">
    <property type="entry name" value="Tyr_Pase_dom"/>
</dbReference>
<evidence type="ECO:0000259" key="8">
    <source>
        <dbReference type="PROSITE" id="PS50055"/>
    </source>
</evidence>
<feature type="signal peptide" evidence="7">
    <location>
        <begin position="1"/>
        <end position="41"/>
    </location>
</feature>
<evidence type="ECO:0000256" key="7">
    <source>
        <dbReference type="SAM" id="SignalP"/>
    </source>
</evidence>
<dbReference type="CDD" id="cd00047">
    <property type="entry name" value="PTPc"/>
    <property type="match status" value="1"/>
</dbReference>
<dbReference type="OrthoDB" id="6144519at2759"/>
<dbReference type="RefSeq" id="XP_022315007.1">
    <property type="nucleotide sequence ID" value="XM_022459299.1"/>
</dbReference>
<evidence type="ECO:0000256" key="2">
    <source>
        <dbReference type="ARBA" id="ARBA00013064"/>
    </source>
</evidence>
<dbReference type="PANTHER" id="PTHR19134:SF562">
    <property type="entry name" value="PROTEIN-TYROSINE-PHOSPHATASE"/>
    <property type="match status" value="1"/>
</dbReference>
<dbReference type="FunFam" id="3.90.190.10:FF:000102">
    <property type="entry name" value="Receptor-type tyrosine-protein phosphatase"/>
    <property type="match status" value="1"/>
</dbReference>
<proteinExistence type="inferred from homology"/>
<accession>A0A8B8CGR7</accession>
<feature type="domain" description="Tyrosine specific protein phosphatases" evidence="9">
    <location>
        <begin position="1050"/>
        <end position="1124"/>
    </location>
</feature>
<dbReference type="SMART" id="SM00261">
    <property type="entry name" value="FU"/>
    <property type="match status" value="5"/>
</dbReference>
<dbReference type="SUPFAM" id="SSF49785">
    <property type="entry name" value="Galactose-binding domain-like"/>
    <property type="match status" value="1"/>
</dbReference>
<dbReference type="SUPFAM" id="SSF52799">
    <property type="entry name" value="(Phosphotyrosine protein) phosphatases II"/>
    <property type="match status" value="2"/>
</dbReference>
<evidence type="ECO:0000256" key="3">
    <source>
        <dbReference type="ARBA" id="ARBA00022801"/>
    </source>
</evidence>
<dbReference type="PROSITE" id="PS51257">
    <property type="entry name" value="PROKAR_LIPOPROTEIN"/>
    <property type="match status" value="1"/>
</dbReference>